<dbReference type="RefSeq" id="WP_014187617.1">
    <property type="nucleotide sequence ID" value="NC_016584.1"/>
</dbReference>
<dbReference type="GO" id="GO:0005886">
    <property type="term" value="C:plasma membrane"/>
    <property type="evidence" value="ECO:0007669"/>
    <property type="project" value="UniProtKB-SubCell"/>
</dbReference>
<dbReference type="PATRIC" id="fig|768706.3.peg.5543"/>
<dbReference type="KEGG" id="dor:Desor_5440"/>
<sequence length="353" mass="38056">MPAKLRDLLITNILAIVLGIVFSGLMLLFLGKNPLNAYGVLITSVVRDGYTFADIFVKATPLMFTALAFAFTFKANLFNIGAQGQFYIGAVIAAASSLFFQNLLPGWLVLIVTFLLTIAGSGIWGAFVGFVKARYNSNEFLVSMMSTYVALAIMNYLLRTFLMEGKGEYPQTDALAAFVWLPRIIPGTRLHLGFVLAVLACLGVWVLLYKTPLGYRIRAVGYNAGAAEMSGINGKRLYILAFFISGALAGLAGFTEVNGVQHMLVQGFNTDIGAAGIGIAILANGNPIGIIFASILFGALKVGGTIMGQMSGIPSSIIELMQGFVMVFVIIAYFIRARLENSREKRKLQKAVV</sequence>
<dbReference type="InterPro" id="IPR001851">
    <property type="entry name" value="ABC_transp_permease"/>
</dbReference>
<keyword evidence="8" id="KW-1185">Reference proteome</keyword>
<feature type="transmembrane region" description="Helical" evidence="6">
    <location>
        <begin position="237"/>
        <end position="254"/>
    </location>
</feature>
<dbReference type="CDD" id="cd06580">
    <property type="entry name" value="TM_PBP1_transp_TpRbsC_like"/>
    <property type="match status" value="1"/>
</dbReference>
<feature type="transmembrane region" description="Helical" evidence="6">
    <location>
        <begin position="140"/>
        <end position="158"/>
    </location>
</feature>
<gene>
    <name evidence="7" type="ordered locus">Desor_5440</name>
</gene>
<dbReference type="eggNOG" id="COG4603">
    <property type="taxonomic scope" value="Bacteria"/>
</dbReference>
<evidence type="ECO:0000313" key="8">
    <source>
        <dbReference type="Proteomes" id="UP000006346"/>
    </source>
</evidence>
<reference evidence="7 8" key="2">
    <citation type="journal article" date="2012" name="J. Bacteriol.">
        <title>Complete genome sequences of Desulfosporosinus orientis DSM765T, Desulfosporosinus youngiae DSM17734T, Desulfosporosinus meridiei DSM13257T, and Desulfosporosinus acidiphilus DSM22704T.</title>
        <authorList>
            <person name="Pester M."/>
            <person name="Brambilla E."/>
            <person name="Alazard D."/>
            <person name="Rattei T."/>
            <person name="Weinmaier T."/>
            <person name="Han J."/>
            <person name="Lucas S."/>
            <person name="Lapidus A."/>
            <person name="Cheng J.F."/>
            <person name="Goodwin L."/>
            <person name="Pitluck S."/>
            <person name="Peters L."/>
            <person name="Ovchinnikova G."/>
            <person name="Teshima H."/>
            <person name="Detter J.C."/>
            <person name="Han C.S."/>
            <person name="Tapia R."/>
            <person name="Land M.L."/>
            <person name="Hauser L."/>
            <person name="Kyrpides N.C."/>
            <person name="Ivanova N.N."/>
            <person name="Pagani I."/>
            <person name="Huntmann M."/>
            <person name="Wei C.L."/>
            <person name="Davenport K.W."/>
            <person name="Daligault H."/>
            <person name="Chain P.S."/>
            <person name="Chen A."/>
            <person name="Mavromatis K."/>
            <person name="Markowitz V."/>
            <person name="Szeto E."/>
            <person name="Mikhailova N."/>
            <person name="Pati A."/>
            <person name="Wagner M."/>
            <person name="Woyke T."/>
            <person name="Ollivier B."/>
            <person name="Klenk H.P."/>
            <person name="Spring S."/>
            <person name="Loy A."/>
        </authorList>
    </citation>
    <scope>NUCLEOTIDE SEQUENCE [LARGE SCALE GENOMIC DNA]</scope>
    <source>
        <strain evidence="8">ATCC 19365 / DSM 765 / NCIMB 8382 / VKM B-1628</strain>
    </source>
</reference>
<feature type="transmembrane region" description="Helical" evidence="6">
    <location>
        <begin position="312"/>
        <end position="335"/>
    </location>
</feature>
<protein>
    <submittedName>
        <fullName evidence="7">ABC-type uncharacterized transport system, permease component</fullName>
    </submittedName>
</protein>
<evidence type="ECO:0000256" key="2">
    <source>
        <dbReference type="ARBA" id="ARBA00022475"/>
    </source>
</evidence>
<dbReference type="PANTHER" id="PTHR47089">
    <property type="entry name" value="ABC TRANSPORTER, PERMEASE PROTEIN"/>
    <property type="match status" value="1"/>
</dbReference>
<evidence type="ECO:0000256" key="6">
    <source>
        <dbReference type="SAM" id="Phobius"/>
    </source>
</evidence>
<organism evidence="7 8">
    <name type="scientific">Desulfosporosinus orientis (strain ATCC 19365 / DSM 765 / NCIMB 8382 / VKM B-1628 / Singapore I)</name>
    <name type="common">Desulfotomaculum orientis</name>
    <dbReference type="NCBI Taxonomy" id="768706"/>
    <lineage>
        <taxon>Bacteria</taxon>
        <taxon>Bacillati</taxon>
        <taxon>Bacillota</taxon>
        <taxon>Clostridia</taxon>
        <taxon>Eubacteriales</taxon>
        <taxon>Desulfitobacteriaceae</taxon>
        <taxon>Desulfosporosinus</taxon>
    </lineage>
</organism>
<accession>G7WEK2</accession>
<evidence type="ECO:0000256" key="3">
    <source>
        <dbReference type="ARBA" id="ARBA00022692"/>
    </source>
</evidence>
<feature type="transmembrane region" description="Helical" evidence="6">
    <location>
        <begin position="107"/>
        <end position="128"/>
    </location>
</feature>
<dbReference type="OrthoDB" id="45037at2"/>
<keyword evidence="5 6" id="KW-0472">Membrane</keyword>
<evidence type="ECO:0000256" key="1">
    <source>
        <dbReference type="ARBA" id="ARBA00004651"/>
    </source>
</evidence>
<evidence type="ECO:0000313" key="7">
    <source>
        <dbReference type="EMBL" id="AET70815.1"/>
    </source>
</evidence>
<comment type="subcellular location">
    <subcellularLocation>
        <location evidence="1">Cell membrane</location>
        <topology evidence="1">Multi-pass membrane protein</topology>
    </subcellularLocation>
</comment>
<dbReference type="Proteomes" id="UP000006346">
    <property type="component" value="Chromosome"/>
</dbReference>
<reference evidence="8" key="1">
    <citation type="submission" date="2011-11" db="EMBL/GenBank/DDBJ databases">
        <title>Complete sequence of Desulfosporosinus orientis DSM 765.</title>
        <authorList>
            <person name="Lucas S."/>
            <person name="Han J."/>
            <person name="Lapidus A."/>
            <person name="Cheng J.-F."/>
            <person name="Goodwin L."/>
            <person name="Pitluck S."/>
            <person name="Peters L."/>
            <person name="Ovchinnikova G."/>
            <person name="Teshima H."/>
            <person name="Detter J.C."/>
            <person name="Han C."/>
            <person name="Tapia R."/>
            <person name="Land M."/>
            <person name="Hauser L."/>
            <person name="Kyrpides N."/>
            <person name="Ivanova N."/>
            <person name="Pagani I."/>
            <person name="Pester M."/>
            <person name="Spring S."/>
            <person name="Ollivier B."/>
            <person name="Rattei T."/>
            <person name="Klenk H.-P."/>
            <person name="Wagner M."/>
            <person name="Loy A."/>
            <person name="Woyke T."/>
        </authorList>
    </citation>
    <scope>NUCLEOTIDE SEQUENCE [LARGE SCALE GENOMIC DNA]</scope>
    <source>
        <strain evidence="8">ATCC 19365 / DSM 765 / NCIMB 8382 / VKM B-1628</strain>
    </source>
</reference>
<feature type="transmembrane region" description="Helical" evidence="6">
    <location>
        <begin position="9"/>
        <end position="30"/>
    </location>
</feature>
<feature type="transmembrane region" description="Helical" evidence="6">
    <location>
        <begin position="274"/>
        <end position="300"/>
    </location>
</feature>
<feature type="transmembrane region" description="Helical" evidence="6">
    <location>
        <begin position="190"/>
        <end position="209"/>
    </location>
</feature>
<evidence type="ECO:0000256" key="4">
    <source>
        <dbReference type="ARBA" id="ARBA00022989"/>
    </source>
</evidence>
<feature type="transmembrane region" description="Helical" evidence="6">
    <location>
        <begin position="84"/>
        <end position="101"/>
    </location>
</feature>
<feature type="transmembrane region" description="Helical" evidence="6">
    <location>
        <begin position="50"/>
        <end position="72"/>
    </location>
</feature>
<keyword evidence="3 6" id="KW-0812">Transmembrane</keyword>
<dbReference type="AlphaFoldDB" id="G7WEK2"/>
<evidence type="ECO:0000256" key="5">
    <source>
        <dbReference type="ARBA" id="ARBA00023136"/>
    </source>
</evidence>
<dbReference type="STRING" id="768706.Desor_5440"/>
<dbReference type="EMBL" id="CP003108">
    <property type="protein sequence ID" value="AET70815.1"/>
    <property type="molecule type" value="Genomic_DNA"/>
</dbReference>
<name>G7WEK2_DESOD</name>
<keyword evidence="4 6" id="KW-1133">Transmembrane helix</keyword>
<dbReference type="GO" id="GO:0022857">
    <property type="term" value="F:transmembrane transporter activity"/>
    <property type="evidence" value="ECO:0007669"/>
    <property type="project" value="InterPro"/>
</dbReference>
<keyword evidence="2" id="KW-1003">Cell membrane</keyword>
<dbReference type="Pfam" id="PF02653">
    <property type="entry name" value="BPD_transp_2"/>
    <property type="match status" value="1"/>
</dbReference>
<dbReference type="HOGENOM" id="CLU_040769_0_2_9"/>
<proteinExistence type="predicted"/>
<dbReference type="PANTHER" id="PTHR47089:SF1">
    <property type="entry name" value="GUANOSINE ABC TRANSPORTER PERMEASE PROTEIN NUPP"/>
    <property type="match status" value="1"/>
</dbReference>